<dbReference type="AlphaFoldDB" id="A0A939GDX4"/>
<feature type="transmembrane region" description="Helical" evidence="1">
    <location>
        <begin position="175"/>
        <end position="194"/>
    </location>
</feature>
<organism evidence="2 3">
    <name type="scientific">Fibrella rubiginis</name>
    <dbReference type="NCBI Taxonomy" id="2817060"/>
    <lineage>
        <taxon>Bacteria</taxon>
        <taxon>Pseudomonadati</taxon>
        <taxon>Bacteroidota</taxon>
        <taxon>Cytophagia</taxon>
        <taxon>Cytophagales</taxon>
        <taxon>Spirosomataceae</taxon>
        <taxon>Fibrella</taxon>
    </lineage>
</organism>
<keyword evidence="1" id="KW-0472">Membrane</keyword>
<feature type="transmembrane region" description="Helical" evidence="1">
    <location>
        <begin position="12"/>
        <end position="37"/>
    </location>
</feature>
<keyword evidence="1" id="KW-0812">Transmembrane</keyword>
<feature type="transmembrane region" description="Helical" evidence="1">
    <location>
        <begin position="296"/>
        <end position="318"/>
    </location>
</feature>
<dbReference type="EMBL" id="JAFMYV010000002">
    <property type="protein sequence ID" value="MBO0935998.1"/>
    <property type="molecule type" value="Genomic_DNA"/>
</dbReference>
<keyword evidence="3" id="KW-1185">Reference proteome</keyword>
<name>A0A939GDX4_9BACT</name>
<accession>A0A939GDX4</accession>
<dbReference type="Proteomes" id="UP000664034">
    <property type="component" value="Unassembled WGS sequence"/>
</dbReference>
<proteinExistence type="predicted"/>
<gene>
    <name evidence="2" type="ORF">J2I47_05515</name>
</gene>
<evidence type="ECO:0000256" key="1">
    <source>
        <dbReference type="SAM" id="Phobius"/>
    </source>
</evidence>
<comment type="caution">
    <text evidence="2">The sequence shown here is derived from an EMBL/GenBank/DDBJ whole genome shotgun (WGS) entry which is preliminary data.</text>
</comment>
<dbReference type="RefSeq" id="WP_207363546.1">
    <property type="nucleotide sequence ID" value="NZ_JAFMYV010000002.1"/>
</dbReference>
<sequence length="342" mass="38135">MHLNLPTLLDVAIGLIFIFFVFSIFVSGVVELINTLFQSKRAEFLRLAIDKLLGASLADAFFSHRLTSIKQQDYRGLKPISYLSADSFSTVLIDLLSKAGHKVGPVDATAVGTTQTLAAIRQGMEHGSLADVKELIEPMLAKSDSFQSFKDALERWYNGYMEQVSGWYKRYAQGVAWLVSLVVVLVFNVDTIYLTNRLFNDTDLRGRLVADAINATKTGKATYGKDRAFIDYLVDNKSAVLNTTKSALKDTLTDSEKLMVQSAYVKFVQGQIDELQLPISWKQGDGKWGFQPGQEWYVAIVGWVLTMAALSFGAPFWFDLLLKLVNIRNTARRPPGNPDPTK</sequence>
<evidence type="ECO:0000313" key="2">
    <source>
        <dbReference type="EMBL" id="MBO0935998.1"/>
    </source>
</evidence>
<keyword evidence="1" id="KW-1133">Transmembrane helix</keyword>
<reference evidence="2" key="1">
    <citation type="submission" date="2021-03" db="EMBL/GenBank/DDBJ databases">
        <title>Fibrella sp. HMF5335 genome sequencing and assembly.</title>
        <authorList>
            <person name="Kang H."/>
            <person name="Kim H."/>
            <person name="Bae S."/>
            <person name="Joh K."/>
        </authorList>
    </citation>
    <scope>NUCLEOTIDE SEQUENCE</scope>
    <source>
        <strain evidence="2">HMF5335</strain>
    </source>
</reference>
<protein>
    <submittedName>
        <fullName evidence="2">Uncharacterized protein</fullName>
    </submittedName>
</protein>
<evidence type="ECO:0000313" key="3">
    <source>
        <dbReference type="Proteomes" id="UP000664034"/>
    </source>
</evidence>